<dbReference type="Pfam" id="PF14580">
    <property type="entry name" value="LRR_9"/>
    <property type="match status" value="1"/>
</dbReference>
<dbReference type="Proteomes" id="UP000054558">
    <property type="component" value="Unassembled WGS sequence"/>
</dbReference>
<dbReference type="OMA" id="SAACHER"/>
<keyword evidence="3" id="KW-1185">Reference proteome</keyword>
<feature type="compositionally biased region" description="Low complexity" evidence="1">
    <location>
        <begin position="296"/>
        <end position="314"/>
    </location>
</feature>
<evidence type="ECO:0000256" key="1">
    <source>
        <dbReference type="SAM" id="MobiDB-lite"/>
    </source>
</evidence>
<feature type="compositionally biased region" description="Basic and acidic residues" evidence="1">
    <location>
        <begin position="393"/>
        <end position="429"/>
    </location>
</feature>
<dbReference type="InterPro" id="IPR001611">
    <property type="entry name" value="Leu-rich_rpt"/>
</dbReference>
<dbReference type="OrthoDB" id="676979at2759"/>
<feature type="region of interest" description="Disordered" evidence="1">
    <location>
        <begin position="354"/>
        <end position="545"/>
    </location>
</feature>
<organism evidence="2 3">
    <name type="scientific">Klebsormidium nitens</name>
    <name type="common">Green alga</name>
    <name type="synonym">Ulothrix nitens</name>
    <dbReference type="NCBI Taxonomy" id="105231"/>
    <lineage>
        <taxon>Eukaryota</taxon>
        <taxon>Viridiplantae</taxon>
        <taxon>Streptophyta</taxon>
        <taxon>Klebsormidiophyceae</taxon>
        <taxon>Klebsormidiales</taxon>
        <taxon>Klebsormidiaceae</taxon>
        <taxon>Klebsormidium</taxon>
    </lineage>
</organism>
<sequence>MDDGDVEAVEFEGGLTAAFLRTVTGAEDLSTVSCLELSVNAAEACLFDVGQLVPQLRELKLLDSTLPQIRDLGTGLMQLQVLWVPRCGLQEVDGLSSLPKLRELYAAFNDIEDLAPIAGLENLEILDLEANKVADLDGVAFLGMCPKLQALTLEGNDVAAAPNYRSSVVELIPTLTMLDELPVGPSDRDAAAAGGQVPGQTPVVEAAPETPRSADELRELVLVRDGIKYARVAAAPDETLRQPVCGERASSAPSTSGRPASAAARMRHSYSAGLPRPWTPSSGVRPMSAFGSRPSTAAGGRPGTAAGTRPGTARQRPASFQRVSEEGSSSDHASELTFGTDQVFCGNPVQALRRRKASGGQAAHGVSASPRDSSGEYSPTTVAGLAPGSGAVGDDHRELLQELAEVKAKSAEEGDALLESRRGEEEAQRADVLVVEHAAPPNKTRGEGRTKSQLPTRGEQGKVGGPRSRMSSGSEEDTRPVRGQTSSQRTPLLVSKSSGNGGKADANKPAQAARSRAQARSPEPVSVGRLRPRDRLSAQTCVVGS</sequence>
<dbReference type="InterPro" id="IPR032675">
    <property type="entry name" value="LRR_dom_sf"/>
</dbReference>
<dbReference type="PANTHER" id="PTHR22708:SF0">
    <property type="entry name" value="LEUCINE-RICH REPEAT-CONTAINING PROTEIN 56"/>
    <property type="match status" value="1"/>
</dbReference>
<dbReference type="InterPro" id="IPR040091">
    <property type="entry name" value="LRRC56"/>
</dbReference>
<dbReference type="PROSITE" id="PS51450">
    <property type="entry name" value="LRR"/>
    <property type="match status" value="2"/>
</dbReference>
<dbReference type="PANTHER" id="PTHR22708">
    <property type="entry name" value="LEUCINE-RICH REPEAT-CONTAINING PROTEIN 56"/>
    <property type="match status" value="1"/>
</dbReference>
<dbReference type="Gene3D" id="3.80.10.10">
    <property type="entry name" value="Ribonuclease Inhibitor"/>
    <property type="match status" value="1"/>
</dbReference>
<reference evidence="2 3" key="1">
    <citation type="journal article" date="2014" name="Nat. Commun.">
        <title>Klebsormidium flaccidum genome reveals primary factors for plant terrestrial adaptation.</title>
        <authorList>
            <person name="Hori K."/>
            <person name="Maruyama F."/>
            <person name="Fujisawa T."/>
            <person name="Togashi T."/>
            <person name="Yamamoto N."/>
            <person name="Seo M."/>
            <person name="Sato S."/>
            <person name="Yamada T."/>
            <person name="Mori H."/>
            <person name="Tajima N."/>
            <person name="Moriyama T."/>
            <person name="Ikeuchi M."/>
            <person name="Watanabe M."/>
            <person name="Wada H."/>
            <person name="Kobayashi K."/>
            <person name="Saito M."/>
            <person name="Masuda T."/>
            <person name="Sasaki-Sekimoto Y."/>
            <person name="Mashiguchi K."/>
            <person name="Awai K."/>
            <person name="Shimojima M."/>
            <person name="Masuda S."/>
            <person name="Iwai M."/>
            <person name="Nobusawa T."/>
            <person name="Narise T."/>
            <person name="Kondo S."/>
            <person name="Saito H."/>
            <person name="Sato R."/>
            <person name="Murakawa M."/>
            <person name="Ihara Y."/>
            <person name="Oshima-Yamada Y."/>
            <person name="Ohtaka K."/>
            <person name="Satoh M."/>
            <person name="Sonobe K."/>
            <person name="Ishii M."/>
            <person name="Ohtani R."/>
            <person name="Kanamori-Sato M."/>
            <person name="Honoki R."/>
            <person name="Miyazaki D."/>
            <person name="Mochizuki H."/>
            <person name="Umetsu J."/>
            <person name="Higashi K."/>
            <person name="Shibata D."/>
            <person name="Kamiya Y."/>
            <person name="Sato N."/>
            <person name="Nakamura Y."/>
            <person name="Tabata S."/>
            <person name="Ida S."/>
            <person name="Kurokawa K."/>
            <person name="Ohta H."/>
        </authorList>
    </citation>
    <scope>NUCLEOTIDE SEQUENCE [LARGE SCALE GENOMIC DNA]</scope>
    <source>
        <strain evidence="2 3">NIES-2285</strain>
    </source>
</reference>
<dbReference type="SUPFAM" id="SSF52058">
    <property type="entry name" value="L domain-like"/>
    <property type="match status" value="1"/>
</dbReference>
<dbReference type="EMBL" id="DF237014">
    <property type="protein sequence ID" value="GAQ80895.1"/>
    <property type="molecule type" value="Genomic_DNA"/>
</dbReference>
<gene>
    <name evidence="2" type="ORF">KFL_000650280</name>
</gene>
<dbReference type="STRING" id="105231.A0A1Y1HQI7"/>
<protein>
    <submittedName>
        <fullName evidence="2">Uncharacterized protein</fullName>
    </submittedName>
</protein>
<accession>A0A1Y1HQI7</accession>
<feature type="compositionally biased region" description="Polar residues" evidence="1">
    <location>
        <begin position="370"/>
        <end position="381"/>
    </location>
</feature>
<dbReference type="AlphaFoldDB" id="A0A1Y1HQI7"/>
<feature type="region of interest" description="Disordered" evidence="1">
    <location>
        <begin position="183"/>
        <end position="212"/>
    </location>
</feature>
<feature type="compositionally biased region" description="Low complexity" evidence="1">
    <location>
        <begin position="510"/>
        <end position="521"/>
    </location>
</feature>
<feature type="region of interest" description="Disordered" evidence="1">
    <location>
        <begin position="243"/>
        <end position="335"/>
    </location>
</feature>
<proteinExistence type="predicted"/>
<evidence type="ECO:0000313" key="3">
    <source>
        <dbReference type="Proteomes" id="UP000054558"/>
    </source>
</evidence>
<evidence type="ECO:0000313" key="2">
    <source>
        <dbReference type="EMBL" id="GAQ80895.1"/>
    </source>
</evidence>
<feature type="compositionally biased region" description="Polar residues" evidence="1">
    <location>
        <begin position="483"/>
        <end position="498"/>
    </location>
</feature>
<name>A0A1Y1HQI7_KLENI</name>